<feature type="transmembrane region" description="Helical" evidence="9">
    <location>
        <begin position="63"/>
        <end position="85"/>
    </location>
</feature>
<dbReference type="PANTHER" id="PTHR24305:SF187">
    <property type="entry name" value="P450, PUTATIVE (EUROFUNG)-RELATED"/>
    <property type="match status" value="1"/>
</dbReference>
<keyword evidence="5" id="KW-0560">Oxidoreductase</keyword>
<dbReference type="InParanoid" id="A0A369JWU4"/>
<accession>A0A369JWU4</accession>
<dbReference type="EMBL" id="LUEZ02000040">
    <property type="protein sequence ID" value="RDB26248.1"/>
    <property type="molecule type" value="Genomic_DNA"/>
</dbReference>
<keyword evidence="9" id="KW-0472">Membrane</keyword>
<dbReference type="GO" id="GO:0020037">
    <property type="term" value="F:heme binding"/>
    <property type="evidence" value="ECO:0007669"/>
    <property type="project" value="InterPro"/>
</dbReference>
<evidence type="ECO:0000256" key="2">
    <source>
        <dbReference type="ARBA" id="ARBA00005179"/>
    </source>
</evidence>
<evidence type="ECO:0000256" key="8">
    <source>
        <dbReference type="PIRSR" id="PIRSR602401-1"/>
    </source>
</evidence>
<evidence type="ECO:0000313" key="10">
    <source>
        <dbReference type="EMBL" id="RDB26248.1"/>
    </source>
</evidence>
<dbReference type="GO" id="GO:0004497">
    <property type="term" value="F:monooxygenase activity"/>
    <property type="evidence" value="ECO:0007669"/>
    <property type="project" value="UniProtKB-KW"/>
</dbReference>
<dbReference type="Gene3D" id="1.10.630.10">
    <property type="entry name" value="Cytochrome P450"/>
    <property type="match status" value="1"/>
</dbReference>
<name>A0A369JWU4_HYPMA</name>
<protein>
    <recommendedName>
        <fullName evidence="12">High nitrogen upregulated cytochrome P450 monooxygenase 2</fullName>
    </recommendedName>
</protein>
<sequence length="559" mass="62717">MDLLNHLTSLSYRSSVLSVVGAGLLTHGIFKRTETHEPVHLAILLLGIPVVLTSLLVQHSTSFVSALVTTFLAYWGTLATSIVTYRLSPLHPLAKYPGPLICKVTKLWLAFLSLRGKQHVYYARLHEQYGDVVRIGPNELSFRNANAVVPMMGPTGLAKGPFWDGRIPEQEKVKPMIALRDKTDHTRRRRPWTRAFSTAALKGYEGILTNRCLQLVETLGYQKGTVDMTQWIGYFAYDFMNDLAFSGGTEMMRDGDVDGLWHLMEAAQVNAIFMGHVPWLGALFLRLPNFAKDLKAFRAHAKKQAIARKKRGSPHKDLFHHLIDEDGVASNPPTVFEVVSDGGLAIIAGSDTTSTAITNLVYYLLSNPTAYKRLQAEIDEYGEDALDYAKQAHMPYLNGALNESLRLLPPVLSGSQRHVDRGSGGKAIGEHFVPEGTSVFIPFYSLHRDPRNFAPLPNAFLPERWLSSEKQLDLEPALFKDQSSVILNMNAFIPFSLGPSNCVGKNLAWMEMRMLVCLMMQRFDMKFEDGYAPEKWEEDMLDYFVMMKGKLPVVLTPRK</sequence>
<keyword evidence="9" id="KW-0812">Transmembrane</keyword>
<dbReference type="InterPro" id="IPR036396">
    <property type="entry name" value="Cyt_P450_sf"/>
</dbReference>
<dbReference type="STRING" id="39966.A0A369JWU4"/>
<gene>
    <name evidence="10" type="ORF">Hypma_006424</name>
</gene>
<keyword evidence="11" id="KW-1185">Reference proteome</keyword>
<evidence type="ECO:0000256" key="4">
    <source>
        <dbReference type="ARBA" id="ARBA00022723"/>
    </source>
</evidence>
<proteinExistence type="inferred from homology"/>
<evidence type="ECO:0000256" key="7">
    <source>
        <dbReference type="ARBA" id="ARBA00023033"/>
    </source>
</evidence>
<evidence type="ECO:0000256" key="5">
    <source>
        <dbReference type="ARBA" id="ARBA00023002"/>
    </source>
</evidence>
<evidence type="ECO:0000256" key="3">
    <source>
        <dbReference type="ARBA" id="ARBA00010617"/>
    </source>
</evidence>
<comment type="caution">
    <text evidence="10">The sequence shown here is derived from an EMBL/GenBank/DDBJ whole genome shotgun (WGS) entry which is preliminary data.</text>
</comment>
<dbReference type="InterPro" id="IPR002401">
    <property type="entry name" value="Cyt_P450_E_grp-I"/>
</dbReference>
<keyword evidence="4 8" id="KW-0479">Metal-binding</keyword>
<evidence type="ECO:0000256" key="9">
    <source>
        <dbReference type="SAM" id="Phobius"/>
    </source>
</evidence>
<dbReference type="PRINTS" id="PR00463">
    <property type="entry name" value="EP450I"/>
</dbReference>
<dbReference type="GO" id="GO:0005506">
    <property type="term" value="F:iron ion binding"/>
    <property type="evidence" value="ECO:0007669"/>
    <property type="project" value="InterPro"/>
</dbReference>
<dbReference type="InterPro" id="IPR001128">
    <property type="entry name" value="Cyt_P450"/>
</dbReference>
<feature type="transmembrane region" description="Helical" evidence="9">
    <location>
        <begin position="39"/>
        <end position="57"/>
    </location>
</feature>
<keyword evidence="6 8" id="KW-0408">Iron</keyword>
<keyword evidence="9" id="KW-1133">Transmembrane helix</keyword>
<dbReference type="PRINTS" id="PR00385">
    <property type="entry name" value="P450"/>
</dbReference>
<evidence type="ECO:0008006" key="12">
    <source>
        <dbReference type="Google" id="ProtNLM"/>
    </source>
</evidence>
<keyword evidence="8" id="KW-0349">Heme</keyword>
<dbReference type="PANTHER" id="PTHR24305">
    <property type="entry name" value="CYTOCHROME P450"/>
    <property type="match status" value="1"/>
</dbReference>
<comment type="cofactor">
    <cofactor evidence="1 8">
        <name>heme</name>
        <dbReference type="ChEBI" id="CHEBI:30413"/>
    </cofactor>
</comment>
<keyword evidence="7" id="KW-0503">Monooxygenase</keyword>
<evidence type="ECO:0000256" key="6">
    <source>
        <dbReference type="ARBA" id="ARBA00023004"/>
    </source>
</evidence>
<dbReference type="InterPro" id="IPR050121">
    <property type="entry name" value="Cytochrome_P450_monoxygenase"/>
</dbReference>
<reference evidence="10" key="1">
    <citation type="submission" date="2018-04" db="EMBL/GenBank/DDBJ databases">
        <title>Whole genome sequencing of Hypsizygus marmoreus.</title>
        <authorList>
            <person name="Choi I.-G."/>
            <person name="Min B."/>
            <person name="Kim J.-G."/>
            <person name="Kim S."/>
            <person name="Oh Y.-L."/>
            <person name="Kong W.-S."/>
            <person name="Park H."/>
            <person name="Jeong J."/>
            <person name="Song E.-S."/>
        </authorList>
    </citation>
    <scope>NUCLEOTIDE SEQUENCE [LARGE SCALE GENOMIC DNA]</scope>
    <source>
        <strain evidence="10">51987-8</strain>
    </source>
</reference>
<dbReference type="SUPFAM" id="SSF48264">
    <property type="entry name" value="Cytochrome P450"/>
    <property type="match status" value="1"/>
</dbReference>
<feature type="transmembrane region" description="Helical" evidence="9">
    <location>
        <begin position="12"/>
        <end position="30"/>
    </location>
</feature>
<dbReference type="GO" id="GO:0016705">
    <property type="term" value="F:oxidoreductase activity, acting on paired donors, with incorporation or reduction of molecular oxygen"/>
    <property type="evidence" value="ECO:0007669"/>
    <property type="project" value="InterPro"/>
</dbReference>
<comment type="pathway">
    <text evidence="2">Secondary metabolite biosynthesis.</text>
</comment>
<feature type="binding site" description="axial binding residue" evidence="8">
    <location>
        <position position="502"/>
    </location>
    <ligand>
        <name>heme</name>
        <dbReference type="ChEBI" id="CHEBI:30413"/>
    </ligand>
    <ligandPart>
        <name>Fe</name>
        <dbReference type="ChEBI" id="CHEBI:18248"/>
    </ligandPart>
</feature>
<dbReference type="Proteomes" id="UP000076154">
    <property type="component" value="Unassembled WGS sequence"/>
</dbReference>
<evidence type="ECO:0000313" key="11">
    <source>
        <dbReference type="Proteomes" id="UP000076154"/>
    </source>
</evidence>
<dbReference type="AlphaFoldDB" id="A0A369JWU4"/>
<dbReference type="OrthoDB" id="6692864at2759"/>
<organism evidence="10 11">
    <name type="scientific">Hypsizygus marmoreus</name>
    <name type="common">White beech mushroom</name>
    <name type="synonym">Agaricus marmoreus</name>
    <dbReference type="NCBI Taxonomy" id="39966"/>
    <lineage>
        <taxon>Eukaryota</taxon>
        <taxon>Fungi</taxon>
        <taxon>Dikarya</taxon>
        <taxon>Basidiomycota</taxon>
        <taxon>Agaricomycotina</taxon>
        <taxon>Agaricomycetes</taxon>
        <taxon>Agaricomycetidae</taxon>
        <taxon>Agaricales</taxon>
        <taxon>Tricholomatineae</taxon>
        <taxon>Lyophyllaceae</taxon>
        <taxon>Hypsizygus</taxon>
    </lineage>
</organism>
<dbReference type="CDD" id="cd11061">
    <property type="entry name" value="CYP67-like"/>
    <property type="match status" value="1"/>
</dbReference>
<dbReference type="Pfam" id="PF00067">
    <property type="entry name" value="p450"/>
    <property type="match status" value="1"/>
</dbReference>
<comment type="similarity">
    <text evidence="3">Belongs to the cytochrome P450 family.</text>
</comment>
<evidence type="ECO:0000256" key="1">
    <source>
        <dbReference type="ARBA" id="ARBA00001971"/>
    </source>
</evidence>